<name>A0A9P4GN04_9PLEO</name>
<sequence length="163" mass="17996">MLDEGTPNTESMCGGQCEIVLHRSTGRQMTCSSVSSVRSIAYDALRMSYTSFLPLHFFLSNLGFSTLLAKIFLLYLFDAEPTLPPVTTCPSLVNNDITNNSQTDFQSIRGGLEKLKHSSTWSVGPQKGQTFEPTYTSKTKRPNCSKTYLSTFYGKPSSPMPGQ</sequence>
<keyword evidence="3" id="KW-1185">Reference proteome</keyword>
<dbReference type="Proteomes" id="UP000800039">
    <property type="component" value="Unassembled WGS sequence"/>
</dbReference>
<comment type="caution">
    <text evidence="2">The sequence shown here is derived from an EMBL/GenBank/DDBJ whole genome shotgun (WGS) entry which is preliminary data.</text>
</comment>
<evidence type="ECO:0000313" key="2">
    <source>
        <dbReference type="EMBL" id="KAF1848642.1"/>
    </source>
</evidence>
<organism evidence="2 3">
    <name type="scientific">Cucurbitaria berberidis CBS 394.84</name>
    <dbReference type="NCBI Taxonomy" id="1168544"/>
    <lineage>
        <taxon>Eukaryota</taxon>
        <taxon>Fungi</taxon>
        <taxon>Dikarya</taxon>
        <taxon>Ascomycota</taxon>
        <taxon>Pezizomycotina</taxon>
        <taxon>Dothideomycetes</taxon>
        <taxon>Pleosporomycetidae</taxon>
        <taxon>Pleosporales</taxon>
        <taxon>Pleosporineae</taxon>
        <taxon>Cucurbitariaceae</taxon>
        <taxon>Cucurbitaria</taxon>
    </lineage>
</organism>
<evidence type="ECO:0000256" key="1">
    <source>
        <dbReference type="SAM" id="Phobius"/>
    </source>
</evidence>
<keyword evidence="1" id="KW-0472">Membrane</keyword>
<dbReference type="RefSeq" id="XP_040791205.1">
    <property type="nucleotide sequence ID" value="XM_040938685.1"/>
</dbReference>
<proteinExistence type="predicted"/>
<reference evidence="2" key="1">
    <citation type="submission" date="2020-01" db="EMBL/GenBank/DDBJ databases">
        <authorList>
            <consortium name="DOE Joint Genome Institute"/>
            <person name="Haridas S."/>
            <person name="Albert R."/>
            <person name="Binder M."/>
            <person name="Bloem J."/>
            <person name="Labutti K."/>
            <person name="Salamov A."/>
            <person name="Andreopoulos B."/>
            <person name="Baker S.E."/>
            <person name="Barry K."/>
            <person name="Bills G."/>
            <person name="Bluhm B.H."/>
            <person name="Cannon C."/>
            <person name="Castanera R."/>
            <person name="Culley D.E."/>
            <person name="Daum C."/>
            <person name="Ezra D."/>
            <person name="Gonzalez J.B."/>
            <person name="Henrissat B."/>
            <person name="Kuo A."/>
            <person name="Liang C."/>
            <person name="Lipzen A."/>
            <person name="Lutzoni F."/>
            <person name="Magnuson J."/>
            <person name="Mondo S."/>
            <person name="Nolan M."/>
            <person name="Ohm R."/>
            <person name="Pangilinan J."/>
            <person name="Park H.-J."/>
            <person name="Ramirez L."/>
            <person name="Alfaro M."/>
            <person name="Sun H."/>
            <person name="Tritt A."/>
            <person name="Yoshinaga Y."/>
            <person name="Zwiers L.-H."/>
            <person name="Turgeon B.G."/>
            <person name="Goodwin S.B."/>
            <person name="Spatafora J.W."/>
            <person name="Crous P.W."/>
            <person name="Grigoriev I.V."/>
        </authorList>
    </citation>
    <scope>NUCLEOTIDE SEQUENCE</scope>
    <source>
        <strain evidence="2">CBS 394.84</strain>
    </source>
</reference>
<dbReference type="AlphaFoldDB" id="A0A9P4GN04"/>
<feature type="transmembrane region" description="Helical" evidence="1">
    <location>
        <begin position="55"/>
        <end position="77"/>
    </location>
</feature>
<accession>A0A9P4GN04</accession>
<evidence type="ECO:0000313" key="3">
    <source>
        <dbReference type="Proteomes" id="UP000800039"/>
    </source>
</evidence>
<gene>
    <name evidence="2" type="ORF">K460DRAFT_78929</name>
</gene>
<keyword evidence="1" id="KW-1133">Transmembrane helix</keyword>
<dbReference type="EMBL" id="ML976615">
    <property type="protein sequence ID" value="KAF1848642.1"/>
    <property type="molecule type" value="Genomic_DNA"/>
</dbReference>
<keyword evidence="1" id="KW-0812">Transmembrane</keyword>
<protein>
    <submittedName>
        <fullName evidence="2">Uncharacterized protein</fullName>
    </submittedName>
</protein>
<dbReference type="GeneID" id="63855942"/>